<dbReference type="Pfam" id="PF13305">
    <property type="entry name" value="TetR_C_33"/>
    <property type="match status" value="1"/>
</dbReference>
<evidence type="ECO:0000256" key="2">
    <source>
        <dbReference type="ARBA" id="ARBA00023125"/>
    </source>
</evidence>
<dbReference type="Pfam" id="PF00440">
    <property type="entry name" value="TetR_N"/>
    <property type="match status" value="1"/>
</dbReference>
<dbReference type="Gene3D" id="1.10.357.10">
    <property type="entry name" value="Tetracycline Repressor, domain 2"/>
    <property type="match status" value="1"/>
</dbReference>
<dbReference type="SUPFAM" id="SSF46689">
    <property type="entry name" value="Homeodomain-like"/>
    <property type="match status" value="1"/>
</dbReference>
<comment type="caution">
    <text evidence="6">The sequence shown here is derived from an EMBL/GenBank/DDBJ whole genome shotgun (WGS) entry which is preliminary data.</text>
</comment>
<dbReference type="GO" id="GO:0003677">
    <property type="term" value="F:DNA binding"/>
    <property type="evidence" value="ECO:0007669"/>
    <property type="project" value="UniProtKB-UniRule"/>
</dbReference>
<dbReference type="PANTHER" id="PTHR43479">
    <property type="entry name" value="ACREF/ENVCD OPERON REPRESSOR-RELATED"/>
    <property type="match status" value="1"/>
</dbReference>
<keyword evidence="3" id="KW-0804">Transcription</keyword>
<evidence type="ECO:0000256" key="1">
    <source>
        <dbReference type="ARBA" id="ARBA00023015"/>
    </source>
</evidence>
<name>A0A2P2DAU2_9LEPT</name>
<organism evidence="6 7">
    <name type="scientific">Leptospira ellinghausenii</name>
    <dbReference type="NCBI Taxonomy" id="1917822"/>
    <lineage>
        <taxon>Bacteria</taxon>
        <taxon>Pseudomonadati</taxon>
        <taxon>Spirochaetota</taxon>
        <taxon>Spirochaetia</taxon>
        <taxon>Leptospirales</taxon>
        <taxon>Leptospiraceae</taxon>
        <taxon>Leptospira</taxon>
    </lineage>
</organism>
<evidence type="ECO:0000256" key="4">
    <source>
        <dbReference type="PROSITE-ProRule" id="PRU00335"/>
    </source>
</evidence>
<proteinExistence type="predicted"/>
<dbReference type="Proteomes" id="UP000245206">
    <property type="component" value="Unassembled WGS sequence"/>
</dbReference>
<dbReference type="InterPro" id="IPR050624">
    <property type="entry name" value="HTH-type_Tx_Regulator"/>
</dbReference>
<keyword evidence="2 4" id="KW-0238">DNA-binding</keyword>
<feature type="DNA-binding region" description="H-T-H motif" evidence="4">
    <location>
        <begin position="57"/>
        <end position="76"/>
    </location>
</feature>
<evidence type="ECO:0000256" key="3">
    <source>
        <dbReference type="ARBA" id="ARBA00023163"/>
    </source>
</evidence>
<dbReference type="PROSITE" id="PS50977">
    <property type="entry name" value="HTH_TETR_2"/>
    <property type="match status" value="1"/>
</dbReference>
<dbReference type="AlphaFoldDB" id="A0A2P2DAU2"/>
<evidence type="ECO:0000259" key="5">
    <source>
        <dbReference type="PROSITE" id="PS50977"/>
    </source>
</evidence>
<reference evidence="7" key="1">
    <citation type="journal article" date="2019" name="Microbiol. Immunol.">
        <title>Molecular and phenotypic characterization of Leptospira johnsonii sp. nov., Leptospira ellinghausenii sp. nov. and Leptospira ryugenii sp. nov. isolated from soil and water in Japan.</title>
        <authorList>
            <person name="Masuzawa T."/>
            <person name="Saito M."/>
            <person name="Nakao R."/>
            <person name="Nikaido Y."/>
            <person name="Matsumoto M."/>
            <person name="Ogawa M."/>
            <person name="Yokoyama M."/>
            <person name="Hidaka Y."/>
            <person name="Tomita J."/>
            <person name="Sakakibara K."/>
            <person name="Suzuki K."/>
            <person name="Yasuda S."/>
            <person name="Sato H."/>
            <person name="Yamaguchi M."/>
            <person name="Yoshida S.I."/>
            <person name="Koizumi N."/>
            <person name="Kawamura Y."/>
        </authorList>
    </citation>
    <scope>NUCLEOTIDE SEQUENCE [LARGE SCALE GENOMIC DNA]</scope>
    <source>
        <strain evidence="7">E18</strain>
    </source>
</reference>
<dbReference type="SUPFAM" id="SSF48498">
    <property type="entry name" value="Tetracyclin repressor-like, C-terminal domain"/>
    <property type="match status" value="1"/>
</dbReference>
<dbReference type="EMBL" id="BFAZ01000005">
    <property type="protein sequence ID" value="GBF41751.1"/>
    <property type="molecule type" value="Genomic_DNA"/>
</dbReference>
<dbReference type="InterPro" id="IPR009057">
    <property type="entry name" value="Homeodomain-like_sf"/>
</dbReference>
<dbReference type="PRINTS" id="PR00455">
    <property type="entry name" value="HTHTETR"/>
</dbReference>
<evidence type="ECO:0000313" key="6">
    <source>
        <dbReference type="EMBL" id="GBF41751.1"/>
    </source>
</evidence>
<dbReference type="PANTHER" id="PTHR43479:SF11">
    <property type="entry name" value="ACREF_ENVCD OPERON REPRESSOR-RELATED"/>
    <property type="match status" value="1"/>
</dbReference>
<dbReference type="InterPro" id="IPR036271">
    <property type="entry name" value="Tet_transcr_reg_TetR-rel_C_sf"/>
</dbReference>
<protein>
    <submittedName>
        <fullName evidence="6">AcrR family transcriptional regulator</fullName>
    </submittedName>
</protein>
<dbReference type="InterPro" id="IPR001647">
    <property type="entry name" value="HTH_TetR"/>
</dbReference>
<gene>
    <name evidence="6" type="ORF">LPTSP2_10320</name>
</gene>
<evidence type="ECO:0000313" key="7">
    <source>
        <dbReference type="Proteomes" id="UP000245206"/>
    </source>
</evidence>
<accession>A0A2P2DAU2</accession>
<keyword evidence="1" id="KW-0805">Transcription regulation</keyword>
<feature type="domain" description="HTH tetR-type" evidence="5">
    <location>
        <begin position="34"/>
        <end position="94"/>
    </location>
</feature>
<dbReference type="InterPro" id="IPR025996">
    <property type="entry name" value="MT1864/Rv1816-like_C"/>
</dbReference>
<sequence>MENNPKWQKMVANKRKGKAKTISRVGRPNKMNSVNVREALIQAGVELLETTSLEEISLRKVAAKAGVSHVASYHHFENKHALFSAIAEIGFQKYFESYQKELEKTEKDFKGRYRSLGWTYFQFIMNNRQFARIMFGGMGVESNLNPTLSSVSRRTYRQLHEIIKMGQNLGHLEKGQTREKTLASWAMIHGIAMLFLEGRLQMKNDINEMEKFIQTVTEYAYNGMKT</sequence>
<keyword evidence="7" id="KW-1185">Reference proteome</keyword>